<sequence length="30" mass="3341">MLLTILLGLGNFENGIERKLAKFIYSSSVI</sequence>
<accession>A0A8S5Q4I1</accession>
<protein>
    <submittedName>
        <fullName evidence="1">Uncharacterized protein</fullName>
    </submittedName>
</protein>
<evidence type="ECO:0000313" key="1">
    <source>
        <dbReference type="EMBL" id="DAE13920.1"/>
    </source>
</evidence>
<organism evidence="1">
    <name type="scientific">Siphoviridae sp. cty1O100</name>
    <dbReference type="NCBI Taxonomy" id="2825743"/>
    <lineage>
        <taxon>Viruses</taxon>
        <taxon>Duplodnaviria</taxon>
        <taxon>Heunggongvirae</taxon>
        <taxon>Uroviricota</taxon>
        <taxon>Caudoviricetes</taxon>
    </lineage>
</organism>
<proteinExistence type="predicted"/>
<dbReference type="EMBL" id="BK015572">
    <property type="protein sequence ID" value="DAE13920.1"/>
    <property type="molecule type" value="Genomic_DNA"/>
</dbReference>
<name>A0A8S5Q4I1_9CAUD</name>
<reference evidence="1" key="1">
    <citation type="journal article" date="2021" name="Proc. Natl. Acad. Sci. U.S.A.">
        <title>A Catalog of Tens of Thousands of Viruses from Human Metagenomes Reveals Hidden Associations with Chronic Diseases.</title>
        <authorList>
            <person name="Tisza M.J."/>
            <person name="Buck C.B."/>
        </authorList>
    </citation>
    <scope>NUCLEOTIDE SEQUENCE</scope>
    <source>
        <strain evidence="1">Cty1O100</strain>
    </source>
</reference>